<reference evidence="1 2" key="1">
    <citation type="submission" date="2024-05" db="EMBL/GenBank/DDBJ databases">
        <authorList>
            <person name="Duchaud E."/>
        </authorList>
    </citation>
    <scope>NUCLEOTIDE SEQUENCE [LARGE SCALE GENOMIC DNA]</scope>
    <source>
        <strain evidence="1">Ena-SAMPLE-TAB-13-05-2024-13:56:06:370-140308</strain>
    </source>
</reference>
<evidence type="ECO:0008006" key="3">
    <source>
        <dbReference type="Google" id="ProtNLM"/>
    </source>
</evidence>
<dbReference type="EMBL" id="CAXJIO010000016">
    <property type="protein sequence ID" value="CAL2104430.1"/>
    <property type="molecule type" value="Genomic_DNA"/>
</dbReference>
<keyword evidence="2" id="KW-1185">Reference proteome</keyword>
<dbReference type="Pfam" id="PF14903">
    <property type="entry name" value="WG_beta_rep"/>
    <property type="match status" value="1"/>
</dbReference>
<dbReference type="RefSeq" id="WP_348718771.1">
    <property type="nucleotide sequence ID" value="NZ_CAXJIO010000016.1"/>
</dbReference>
<protein>
    <recommendedName>
        <fullName evidence="3">WG repeat-containing protein</fullName>
    </recommendedName>
</protein>
<evidence type="ECO:0000313" key="1">
    <source>
        <dbReference type="EMBL" id="CAL2104430.1"/>
    </source>
</evidence>
<gene>
    <name evidence="1" type="ORF">T190423A01A_70123</name>
</gene>
<comment type="caution">
    <text evidence="1">The sequence shown here is derived from an EMBL/GenBank/DDBJ whole genome shotgun (WGS) entry which is preliminary data.</text>
</comment>
<proteinExistence type="predicted"/>
<evidence type="ECO:0000313" key="2">
    <source>
        <dbReference type="Proteomes" id="UP001497527"/>
    </source>
</evidence>
<name>A0ABP1F4F2_9FLAO</name>
<accession>A0ABP1F4F2</accession>
<dbReference type="InterPro" id="IPR032774">
    <property type="entry name" value="WG_beta_rep"/>
</dbReference>
<organism evidence="1 2">
    <name type="scientific">Tenacibaculum polynesiense</name>
    <dbReference type="NCBI Taxonomy" id="3137857"/>
    <lineage>
        <taxon>Bacteria</taxon>
        <taxon>Pseudomonadati</taxon>
        <taxon>Bacteroidota</taxon>
        <taxon>Flavobacteriia</taxon>
        <taxon>Flavobacteriales</taxon>
        <taxon>Flavobacteriaceae</taxon>
        <taxon>Tenacibaculum</taxon>
    </lineage>
</organism>
<dbReference type="Proteomes" id="UP001497527">
    <property type="component" value="Unassembled WGS sequence"/>
</dbReference>
<sequence>MIKFHIGEIDEIGVPSGYLNSKGDTIIPTEKYYYCYTDTIKNFGMVLEKGTGKIIGINQNGIELFEIAKIDNGPDYIKNGLFRIIKNNMYGYANKKGEIIIEPKFKCAHPFFMGKAQVSDSCIVKTSSRQQMFLSNNWYYINSKGNKIEK</sequence>